<organism evidence="1">
    <name type="scientific">bioreactor metagenome</name>
    <dbReference type="NCBI Taxonomy" id="1076179"/>
    <lineage>
        <taxon>unclassified sequences</taxon>
        <taxon>metagenomes</taxon>
        <taxon>ecological metagenomes</taxon>
    </lineage>
</organism>
<dbReference type="EMBL" id="VSSQ01009586">
    <property type="protein sequence ID" value="MPM42049.1"/>
    <property type="molecule type" value="Genomic_DNA"/>
</dbReference>
<proteinExistence type="predicted"/>
<protein>
    <submittedName>
        <fullName evidence="1">Uncharacterized protein</fullName>
    </submittedName>
</protein>
<gene>
    <name evidence="1" type="ORF">SDC9_88711</name>
</gene>
<sequence>MFILCRRGQKQRLQSRAEMLVNAGKLPLHVPVRAVAHTPDNDVRAVADCVIRQKAGPQLRMDVGVFRNRRLHQPQLLLRREHLVLFCRVGTDANPNRVEAGRRPSDNIQMPQSDGVEAAGANCCSHVADSSLSPSPALRKSVTAILP</sequence>
<name>A0A644ZM87_9ZZZZ</name>
<comment type="caution">
    <text evidence="1">The sequence shown here is derived from an EMBL/GenBank/DDBJ whole genome shotgun (WGS) entry which is preliminary data.</text>
</comment>
<dbReference type="AlphaFoldDB" id="A0A644ZM87"/>
<evidence type="ECO:0000313" key="1">
    <source>
        <dbReference type="EMBL" id="MPM42049.1"/>
    </source>
</evidence>
<reference evidence="1" key="1">
    <citation type="submission" date="2019-08" db="EMBL/GenBank/DDBJ databases">
        <authorList>
            <person name="Kucharzyk K."/>
            <person name="Murdoch R.W."/>
            <person name="Higgins S."/>
            <person name="Loffler F."/>
        </authorList>
    </citation>
    <scope>NUCLEOTIDE SEQUENCE</scope>
</reference>
<accession>A0A644ZM87</accession>